<dbReference type="GO" id="GO:0030313">
    <property type="term" value="C:cell envelope"/>
    <property type="evidence" value="ECO:0007669"/>
    <property type="project" value="UniProtKB-SubCell"/>
</dbReference>
<feature type="chain" id="PRO_5022113806" evidence="5">
    <location>
        <begin position="21"/>
        <end position="384"/>
    </location>
</feature>
<feature type="signal peptide" evidence="5">
    <location>
        <begin position="1"/>
        <end position="20"/>
    </location>
</feature>
<comment type="subcellular location">
    <subcellularLocation>
        <location evidence="1">Cell envelope</location>
    </subcellularLocation>
</comment>
<proteinExistence type="predicted"/>
<dbReference type="InterPro" id="IPR017937">
    <property type="entry name" value="Thioredoxin_CS"/>
</dbReference>
<dbReference type="Proteomes" id="UP000315971">
    <property type="component" value="Unassembled WGS sequence"/>
</dbReference>
<dbReference type="PROSITE" id="PS00194">
    <property type="entry name" value="THIOREDOXIN_1"/>
    <property type="match status" value="1"/>
</dbReference>
<dbReference type="Pfam" id="PF14289">
    <property type="entry name" value="DUF4369"/>
    <property type="match status" value="1"/>
</dbReference>
<dbReference type="PANTHER" id="PTHR42852:SF6">
    <property type="entry name" value="THIOL:DISULFIDE INTERCHANGE PROTEIN DSBE"/>
    <property type="match status" value="1"/>
</dbReference>
<dbReference type="PROSITE" id="PS51352">
    <property type="entry name" value="THIOREDOXIN_2"/>
    <property type="match status" value="1"/>
</dbReference>
<dbReference type="PANTHER" id="PTHR42852">
    <property type="entry name" value="THIOL:DISULFIDE INTERCHANGE PROTEIN DSBE"/>
    <property type="match status" value="1"/>
</dbReference>
<sequence length="384" mass="44311">MRKILSLIVASILCSGSLMAQSNKQIAVTGKVKFPDPTGKYQIYLGQYEGEGFKKAFKAIDSAKLDANNTFSFKINTQKPDYYQIRVYYMDRIDFWADKDDLKISFRGIDTAKMKVKNPPHIHIEGSADNDVINLVNFASYRNYQNMIAVGKEQYAASKTTDSVWINYVKDGYSRLDEDFNARIKYIIQMYWDKPTVLYALNCLSTKRESAYILETLDRLIKKYPNLPQAQKKKEEILALLKQTDKIANGKKAPDFAYPDLQGKKWGPKDFKGKYLIVDFWASWCGPCRQEIPHLKEVYKKYKDKGLDILAVSVDAIPEKWKKAMEEEKMAWPQINAQESKPVMESYLFSGIPYLVLIDKEGRIIEKNLRGESLDKKLKELFGI</sequence>
<keyword evidence="5" id="KW-0732">Signal</keyword>
<evidence type="ECO:0000313" key="8">
    <source>
        <dbReference type="Proteomes" id="UP000315971"/>
    </source>
</evidence>
<dbReference type="InterPro" id="IPR050553">
    <property type="entry name" value="Thioredoxin_ResA/DsbE_sf"/>
</dbReference>
<feature type="domain" description="Thioredoxin" evidence="6">
    <location>
        <begin position="247"/>
        <end position="384"/>
    </location>
</feature>
<dbReference type="EMBL" id="FXSZ01000003">
    <property type="protein sequence ID" value="SMO56434.1"/>
    <property type="molecule type" value="Genomic_DNA"/>
</dbReference>
<dbReference type="OrthoDB" id="9794348at2"/>
<reference evidence="7 8" key="1">
    <citation type="submission" date="2017-05" db="EMBL/GenBank/DDBJ databases">
        <authorList>
            <person name="Varghese N."/>
            <person name="Submissions S."/>
        </authorList>
    </citation>
    <scope>NUCLEOTIDE SEQUENCE [LARGE SCALE GENOMIC DNA]</scope>
    <source>
        <strain evidence="7 8">DSM 21342</strain>
    </source>
</reference>
<dbReference type="GO" id="GO:0017004">
    <property type="term" value="P:cytochrome complex assembly"/>
    <property type="evidence" value="ECO:0007669"/>
    <property type="project" value="UniProtKB-KW"/>
</dbReference>
<organism evidence="7 8">
    <name type="scientific">Solitalea koreensis</name>
    <dbReference type="NCBI Taxonomy" id="543615"/>
    <lineage>
        <taxon>Bacteria</taxon>
        <taxon>Pseudomonadati</taxon>
        <taxon>Bacteroidota</taxon>
        <taxon>Sphingobacteriia</taxon>
        <taxon>Sphingobacteriales</taxon>
        <taxon>Sphingobacteriaceae</taxon>
        <taxon>Solitalea</taxon>
    </lineage>
</organism>
<gene>
    <name evidence="7" type="ORF">SAMN06265350_103362</name>
</gene>
<evidence type="ECO:0000256" key="3">
    <source>
        <dbReference type="ARBA" id="ARBA00023157"/>
    </source>
</evidence>
<dbReference type="InterPro" id="IPR000866">
    <property type="entry name" value="AhpC/TSA"/>
</dbReference>
<dbReference type="InterPro" id="IPR025380">
    <property type="entry name" value="DUF4369"/>
</dbReference>
<evidence type="ECO:0000256" key="5">
    <source>
        <dbReference type="SAM" id="SignalP"/>
    </source>
</evidence>
<dbReference type="Gene3D" id="3.40.30.10">
    <property type="entry name" value="Glutaredoxin"/>
    <property type="match status" value="1"/>
</dbReference>
<keyword evidence="8" id="KW-1185">Reference proteome</keyword>
<dbReference type="RefSeq" id="WP_142602827.1">
    <property type="nucleotide sequence ID" value="NZ_FXSZ01000003.1"/>
</dbReference>
<protein>
    <submittedName>
        <fullName evidence="7">Thiol-disulfide isomerase or thioredoxin</fullName>
    </submittedName>
</protein>
<dbReference type="GO" id="GO:0016491">
    <property type="term" value="F:oxidoreductase activity"/>
    <property type="evidence" value="ECO:0007669"/>
    <property type="project" value="InterPro"/>
</dbReference>
<keyword evidence="4" id="KW-0676">Redox-active center</keyword>
<dbReference type="Pfam" id="PF00578">
    <property type="entry name" value="AhpC-TSA"/>
    <property type="match status" value="1"/>
</dbReference>
<keyword evidence="3" id="KW-1015">Disulfide bond</keyword>
<keyword evidence="2" id="KW-0201">Cytochrome c-type biogenesis</keyword>
<dbReference type="InterPro" id="IPR013766">
    <property type="entry name" value="Thioredoxin_domain"/>
</dbReference>
<dbReference type="GO" id="GO:0016209">
    <property type="term" value="F:antioxidant activity"/>
    <property type="evidence" value="ECO:0007669"/>
    <property type="project" value="InterPro"/>
</dbReference>
<evidence type="ECO:0000256" key="2">
    <source>
        <dbReference type="ARBA" id="ARBA00022748"/>
    </source>
</evidence>
<dbReference type="GO" id="GO:0016853">
    <property type="term" value="F:isomerase activity"/>
    <property type="evidence" value="ECO:0007669"/>
    <property type="project" value="UniProtKB-KW"/>
</dbReference>
<dbReference type="SUPFAM" id="SSF52833">
    <property type="entry name" value="Thioredoxin-like"/>
    <property type="match status" value="1"/>
</dbReference>
<evidence type="ECO:0000256" key="4">
    <source>
        <dbReference type="ARBA" id="ARBA00023284"/>
    </source>
</evidence>
<keyword evidence="7" id="KW-0413">Isomerase</keyword>
<evidence type="ECO:0000259" key="6">
    <source>
        <dbReference type="PROSITE" id="PS51352"/>
    </source>
</evidence>
<evidence type="ECO:0000256" key="1">
    <source>
        <dbReference type="ARBA" id="ARBA00004196"/>
    </source>
</evidence>
<dbReference type="InterPro" id="IPR036249">
    <property type="entry name" value="Thioredoxin-like_sf"/>
</dbReference>
<dbReference type="CDD" id="cd02966">
    <property type="entry name" value="TlpA_like_family"/>
    <property type="match status" value="1"/>
</dbReference>
<accession>A0A521CAM8</accession>
<name>A0A521CAM8_9SPHI</name>
<evidence type="ECO:0000313" key="7">
    <source>
        <dbReference type="EMBL" id="SMO56434.1"/>
    </source>
</evidence>
<dbReference type="AlphaFoldDB" id="A0A521CAM8"/>